<protein>
    <recommendedName>
        <fullName evidence="1">MaoC-like domain-containing protein</fullName>
    </recommendedName>
</protein>
<evidence type="ECO:0000313" key="2">
    <source>
        <dbReference type="EMBL" id="OGI68514.1"/>
    </source>
</evidence>
<evidence type="ECO:0000313" key="3">
    <source>
        <dbReference type="Proteomes" id="UP000178235"/>
    </source>
</evidence>
<dbReference type="GO" id="GO:0006633">
    <property type="term" value="P:fatty acid biosynthetic process"/>
    <property type="evidence" value="ECO:0007669"/>
    <property type="project" value="TreeGrafter"/>
</dbReference>
<dbReference type="Gene3D" id="3.10.129.10">
    <property type="entry name" value="Hotdog Thioesterase"/>
    <property type="match status" value="1"/>
</dbReference>
<reference evidence="2 3" key="1">
    <citation type="journal article" date="2016" name="Nat. Commun.">
        <title>Thousands of microbial genomes shed light on interconnected biogeochemical processes in an aquifer system.</title>
        <authorList>
            <person name="Anantharaman K."/>
            <person name="Brown C.T."/>
            <person name="Hug L.A."/>
            <person name="Sharon I."/>
            <person name="Castelle C.J."/>
            <person name="Probst A.J."/>
            <person name="Thomas B.C."/>
            <person name="Singh A."/>
            <person name="Wilkins M.J."/>
            <person name="Karaoz U."/>
            <person name="Brodie E.L."/>
            <person name="Williams K.H."/>
            <person name="Hubbard S.S."/>
            <person name="Banfield J.F."/>
        </authorList>
    </citation>
    <scope>NUCLEOTIDE SEQUENCE [LARGE SCALE GENOMIC DNA]</scope>
</reference>
<feature type="domain" description="MaoC-like" evidence="1">
    <location>
        <begin position="18"/>
        <end position="112"/>
    </location>
</feature>
<dbReference type="GO" id="GO:0019171">
    <property type="term" value="F:(3R)-hydroxyacyl-[acyl-carrier-protein] dehydratase activity"/>
    <property type="evidence" value="ECO:0007669"/>
    <property type="project" value="TreeGrafter"/>
</dbReference>
<dbReference type="CDD" id="cd03449">
    <property type="entry name" value="R_hydratase"/>
    <property type="match status" value="1"/>
</dbReference>
<dbReference type="InterPro" id="IPR002539">
    <property type="entry name" value="MaoC-like_dom"/>
</dbReference>
<dbReference type="InterPro" id="IPR050965">
    <property type="entry name" value="UPF0336/Enoyl-CoA_hydratase"/>
</dbReference>
<organism evidence="2 3">
    <name type="scientific">Candidatus Nomurabacteria bacterium RIFCSPHIGHO2_01_FULL_42_15</name>
    <dbReference type="NCBI Taxonomy" id="1801742"/>
    <lineage>
        <taxon>Bacteria</taxon>
        <taxon>Candidatus Nomuraibacteriota</taxon>
    </lineage>
</organism>
<gene>
    <name evidence="2" type="ORF">A2738_01365</name>
</gene>
<accession>A0A1F6VFY9</accession>
<dbReference type="Proteomes" id="UP000178235">
    <property type="component" value="Unassembled WGS sequence"/>
</dbReference>
<dbReference type="EMBL" id="MFTS01000003">
    <property type="protein sequence ID" value="OGI68514.1"/>
    <property type="molecule type" value="Genomic_DNA"/>
</dbReference>
<dbReference type="AlphaFoldDB" id="A0A1F6VFY9"/>
<dbReference type="PANTHER" id="PTHR43437:SF3">
    <property type="entry name" value="HYDROXYACYL-THIOESTER DEHYDRATASE TYPE 2, MITOCHONDRIAL"/>
    <property type="match status" value="1"/>
</dbReference>
<dbReference type="PANTHER" id="PTHR43437">
    <property type="entry name" value="HYDROXYACYL-THIOESTER DEHYDRATASE TYPE 2, MITOCHONDRIAL-RELATED"/>
    <property type="match status" value="1"/>
</dbReference>
<evidence type="ECO:0000259" key="1">
    <source>
        <dbReference type="Pfam" id="PF01575"/>
    </source>
</evidence>
<dbReference type="SUPFAM" id="SSF54637">
    <property type="entry name" value="Thioesterase/thiol ester dehydrase-isomerase"/>
    <property type="match status" value="1"/>
</dbReference>
<sequence>MEKTGWKLSQLSVGMSASSTRTPTDNAVWAFADASGDHNLIHLDQSYAEKTPFKKCIVHGALLGSYMSALIGTELPGLGTVLVSLCLKFRGAVIIGTQVVTRVEIKSIDTRRSFVKLSCTSSAEGKTVVKGEALVMFLPQQ</sequence>
<dbReference type="InterPro" id="IPR029069">
    <property type="entry name" value="HotDog_dom_sf"/>
</dbReference>
<comment type="caution">
    <text evidence="2">The sequence shown here is derived from an EMBL/GenBank/DDBJ whole genome shotgun (WGS) entry which is preliminary data.</text>
</comment>
<dbReference type="Pfam" id="PF01575">
    <property type="entry name" value="MaoC_dehydratas"/>
    <property type="match status" value="1"/>
</dbReference>
<name>A0A1F6VFY9_9BACT</name>
<proteinExistence type="predicted"/>